<dbReference type="GO" id="GO:0016705">
    <property type="term" value="F:oxidoreductase activity, acting on paired donors, with incorporation or reduction of molecular oxygen"/>
    <property type="evidence" value="ECO:0007669"/>
    <property type="project" value="InterPro"/>
</dbReference>
<proteinExistence type="inferred from homology"/>
<dbReference type="InterPro" id="IPR036396">
    <property type="entry name" value="Cyt_P450_sf"/>
</dbReference>
<dbReference type="PANTHER" id="PTHR24291:SF201">
    <property type="entry name" value="CYTOCHROME P450, FAMILY 4, SUBFAMILY B, POLYPEPTIDE 7"/>
    <property type="match status" value="1"/>
</dbReference>
<dbReference type="CDD" id="cd20659">
    <property type="entry name" value="CYP4B_4F-like"/>
    <property type="match status" value="1"/>
</dbReference>
<evidence type="ECO:0000313" key="5">
    <source>
        <dbReference type="Proteomes" id="UP000242188"/>
    </source>
</evidence>
<dbReference type="PROSITE" id="PS00086">
    <property type="entry name" value="CYTOCHROME_P450"/>
    <property type="match status" value="1"/>
</dbReference>
<dbReference type="Proteomes" id="UP000242188">
    <property type="component" value="Unassembled WGS sequence"/>
</dbReference>
<dbReference type="PANTHER" id="PTHR24291">
    <property type="entry name" value="CYTOCHROME P450 FAMILY 4"/>
    <property type="match status" value="1"/>
</dbReference>
<accession>A0A210Q1R1</accession>
<keyword evidence="3" id="KW-0503">Monooxygenase</keyword>
<evidence type="ECO:0000256" key="1">
    <source>
        <dbReference type="ARBA" id="ARBA00010617"/>
    </source>
</evidence>
<comment type="caution">
    <text evidence="4">The sequence shown here is derived from an EMBL/GenBank/DDBJ whole genome shotgun (WGS) entry which is preliminary data.</text>
</comment>
<sequence length="539" mass="62514">MLEDVWSVVPIKSMWPLTILEGILPLMSLKDVYPSITVGGLFRILILGIILWKIPRFVYRYSHFYRAAIRVQTIGPVHPLWGNLNLIKEVPDYFELIQQCVQKTRTRTYVTWITSLSHYFGVCHPETAKLLLKSSEPKPKGIGQGYRSFIPWLGDGLLLSEGAKWERNRRLLTPAFHFDILKSYVKTYNEVADILINKLLNASKSGKSIEIYELVGLATLDTMLRCSLSYDGNIQQKGDSHPYVRAVRRLTQLCLERTLKPWLFMDWMFILSPQGREFRRLINHVHAFADDIIERRRSNMSTSNTNTRKRLDFLDILLVSRDENGSGLSDRDIRAEVDTFLFEGHDTTASAVTWALYCCAKYPEEQEKIYQELTFLTDNNDYMGWDSIKGIDYLNLFIKETMRMYSPVPMIGRRLTKPVLVDNVLFPKDSVIEINISAMHHHPDVFPDHMEFRTDRFLDANVGDNDPFSFVPFSAGPRNCIGQNFAMNEQRVLIARVIRRFKIKLDPQHETKIFPEVVTRPQFGVRVILEEREPPSVFL</sequence>
<keyword evidence="2 3" id="KW-0408">Iron</keyword>
<dbReference type="STRING" id="6573.A0A210Q1R1"/>
<dbReference type="OrthoDB" id="1470350at2759"/>
<dbReference type="EMBL" id="NEDP02005239">
    <property type="protein sequence ID" value="OWF42681.1"/>
    <property type="molecule type" value="Genomic_DNA"/>
</dbReference>
<protein>
    <submittedName>
        <fullName evidence="4">Cytochrome P450 4F8</fullName>
    </submittedName>
</protein>
<dbReference type="SUPFAM" id="SSF48264">
    <property type="entry name" value="Cytochrome P450"/>
    <property type="match status" value="1"/>
</dbReference>
<dbReference type="AlphaFoldDB" id="A0A210Q1R1"/>
<evidence type="ECO:0000256" key="2">
    <source>
        <dbReference type="PIRSR" id="PIRSR602401-1"/>
    </source>
</evidence>
<dbReference type="PRINTS" id="PR00463">
    <property type="entry name" value="EP450I"/>
</dbReference>
<comment type="similarity">
    <text evidence="1 3">Belongs to the cytochrome P450 family.</text>
</comment>
<comment type="cofactor">
    <cofactor evidence="2">
        <name>heme</name>
        <dbReference type="ChEBI" id="CHEBI:30413"/>
    </cofactor>
</comment>
<dbReference type="InterPro" id="IPR050196">
    <property type="entry name" value="Cytochrome_P450_Monoox"/>
</dbReference>
<name>A0A210Q1R1_MIZYE</name>
<evidence type="ECO:0000256" key="3">
    <source>
        <dbReference type="RuleBase" id="RU000461"/>
    </source>
</evidence>
<keyword evidence="2 3" id="KW-0479">Metal-binding</keyword>
<keyword evidence="2 3" id="KW-0349">Heme</keyword>
<dbReference type="InterPro" id="IPR002401">
    <property type="entry name" value="Cyt_P450_E_grp-I"/>
</dbReference>
<dbReference type="GO" id="GO:0004497">
    <property type="term" value="F:monooxygenase activity"/>
    <property type="evidence" value="ECO:0007669"/>
    <property type="project" value="UniProtKB-KW"/>
</dbReference>
<evidence type="ECO:0000313" key="4">
    <source>
        <dbReference type="EMBL" id="OWF42681.1"/>
    </source>
</evidence>
<reference evidence="4 5" key="1">
    <citation type="journal article" date="2017" name="Nat. Ecol. Evol.">
        <title>Scallop genome provides insights into evolution of bilaterian karyotype and development.</title>
        <authorList>
            <person name="Wang S."/>
            <person name="Zhang J."/>
            <person name="Jiao W."/>
            <person name="Li J."/>
            <person name="Xun X."/>
            <person name="Sun Y."/>
            <person name="Guo X."/>
            <person name="Huan P."/>
            <person name="Dong B."/>
            <person name="Zhang L."/>
            <person name="Hu X."/>
            <person name="Sun X."/>
            <person name="Wang J."/>
            <person name="Zhao C."/>
            <person name="Wang Y."/>
            <person name="Wang D."/>
            <person name="Huang X."/>
            <person name="Wang R."/>
            <person name="Lv J."/>
            <person name="Li Y."/>
            <person name="Zhang Z."/>
            <person name="Liu B."/>
            <person name="Lu W."/>
            <person name="Hui Y."/>
            <person name="Liang J."/>
            <person name="Zhou Z."/>
            <person name="Hou R."/>
            <person name="Li X."/>
            <person name="Liu Y."/>
            <person name="Li H."/>
            <person name="Ning X."/>
            <person name="Lin Y."/>
            <person name="Zhao L."/>
            <person name="Xing Q."/>
            <person name="Dou J."/>
            <person name="Li Y."/>
            <person name="Mao J."/>
            <person name="Guo H."/>
            <person name="Dou H."/>
            <person name="Li T."/>
            <person name="Mu C."/>
            <person name="Jiang W."/>
            <person name="Fu Q."/>
            <person name="Fu X."/>
            <person name="Miao Y."/>
            <person name="Liu J."/>
            <person name="Yu Q."/>
            <person name="Li R."/>
            <person name="Liao H."/>
            <person name="Li X."/>
            <person name="Kong Y."/>
            <person name="Jiang Z."/>
            <person name="Chourrout D."/>
            <person name="Li R."/>
            <person name="Bao Z."/>
        </authorList>
    </citation>
    <scope>NUCLEOTIDE SEQUENCE [LARGE SCALE GENOMIC DNA]</scope>
    <source>
        <strain evidence="4 5">PY_sf001</strain>
    </source>
</reference>
<dbReference type="InterPro" id="IPR001128">
    <property type="entry name" value="Cyt_P450"/>
</dbReference>
<dbReference type="InterPro" id="IPR017972">
    <property type="entry name" value="Cyt_P450_CS"/>
</dbReference>
<dbReference type="GO" id="GO:0020037">
    <property type="term" value="F:heme binding"/>
    <property type="evidence" value="ECO:0007669"/>
    <property type="project" value="InterPro"/>
</dbReference>
<dbReference type="Gene3D" id="1.10.630.10">
    <property type="entry name" value="Cytochrome P450"/>
    <property type="match status" value="1"/>
</dbReference>
<organism evidence="4 5">
    <name type="scientific">Mizuhopecten yessoensis</name>
    <name type="common">Japanese scallop</name>
    <name type="synonym">Patinopecten yessoensis</name>
    <dbReference type="NCBI Taxonomy" id="6573"/>
    <lineage>
        <taxon>Eukaryota</taxon>
        <taxon>Metazoa</taxon>
        <taxon>Spiralia</taxon>
        <taxon>Lophotrochozoa</taxon>
        <taxon>Mollusca</taxon>
        <taxon>Bivalvia</taxon>
        <taxon>Autobranchia</taxon>
        <taxon>Pteriomorphia</taxon>
        <taxon>Pectinida</taxon>
        <taxon>Pectinoidea</taxon>
        <taxon>Pectinidae</taxon>
        <taxon>Mizuhopecten</taxon>
    </lineage>
</organism>
<keyword evidence="3" id="KW-0560">Oxidoreductase</keyword>
<feature type="binding site" description="axial binding residue" evidence="2">
    <location>
        <position position="480"/>
    </location>
    <ligand>
        <name>heme</name>
        <dbReference type="ChEBI" id="CHEBI:30413"/>
    </ligand>
    <ligandPart>
        <name>Fe</name>
        <dbReference type="ChEBI" id="CHEBI:18248"/>
    </ligandPart>
</feature>
<dbReference type="Pfam" id="PF00067">
    <property type="entry name" value="p450"/>
    <property type="match status" value="1"/>
</dbReference>
<dbReference type="GO" id="GO:0005506">
    <property type="term" value="F:iron ion binding"/>
    <property type="evidence" value="ECO:0007669"/>
    <property type="project" value="InterPro"/>
</dbReference>
<keyword evidence="5" id="KW-1185">Reference proteome</keyword>
<dbReference type="PRINTS" id="PR00385">
    <property type="entry name" value="P450"/>
</dbReference>
<gene>
    <name evidence="4" type="ORF">KP79_PYT15760</name>
</gene>